<feature type="domain" description="Myb-like" evidence="5">
    <location>
        <begin position="31"/>
        <end position="81"/>
    </location>
</feature>
<dbReference type="GO" id="GO:0000978">
    <property type="term" value="F:RNA polymerase II cis-regulatory region sequence-specific DNA binding"/>
    <property type="evidence" value="ECO:0007669"/>
    <property type="project" value="TreeGrafter"/>
</dbReference>
<dbReference type="GO" id="GO:0019185">
    <property type="term" value="C:snRNA-activating protein complex"/>
    <property type="evidence" value="ECO:0007669"/>
    <property type="project" value="TreeGrafter"/>
</dbReference>
<evidence type="ECO:0000256" key="3">
    <source>
        <dbReference type="ARBA" id="ARBA00023163"/>
    </source>
</evidence>
<dbReference type="GO" id="GO:0001006">
    <property type="term" value="F:RNA polymerase III type 3 promoter sequence-specific DNA binding"/>
    <property type="evidence" value="ECO:0007669"/>
    <property type="project" value="TreeGrafter"/>
</dbReference>
<dbReference type="PANTHER" id="PTHR46621:SF1">
    <property type="entry name" value="SNRNA-ACTIVATING PROTEIN COMPLEX SUBUNIT 4"/>
    <property type="match status" value="1"/>
</dbReference>
<organism evidence="7 8">
    <name type="scientific">Tritrichomonas foetus</name>
    <dbReference type="NCBI Taxonomy" id="1144522"/>
    <lineage>
        <taxon>Eukaryota</taxon>
        <taxon>Metamonada</taxon>
        <taxon>Parabasalia</taxon>
        <taxon>Tritrichomonadida</taxon>
        <taxon>Tritrichomonadidae</taxon>
        <taxon>Tritrichomonas</taxon>
    </lineage>
</organism>
<proteinExistence type="predicted"/>
<feature type="domain" description="Myb-like" evidence="5">
    <location>
        <begin position="82"/>
        <end position="132"/>
    </location>
</feature>
<dbReference type="Proteomes" id="UP000179807">
    <property type="component" value="Unassembled WGS sequence"/>
</dbReference>
<dbReference type="EMBL" id="MLAK01000218">
    <property type="protein sequence ID" value="OHT15437.1"/>
    <property type="molecule type" value="Genomic_DNA"/>
</dbReference>
<dbReference type="PANTHER" id="PTHR46621">
    <property type="entry name" value="SNRNA-ACTIVATING PROTEIN COMPLEX SUBUNIT 4"/>
    <property type="match status" value="1"/>
</dbReference>
<keyword evidence="8" id="KW-1185">Reference proteome</keyword>
<dbReference type="PROSITE" id="PS51294">
    <property type="entry name" value="HTH_MYB"/>
    <property type="match status" value="2"/>
</dbReference>
<evidence type="ECO:0000256" key="4">
    <source>
        <dbReference type="ARBA" id="ARBA00023242"/>
    </source>
</evidence>
<dbReference type="InterPro" id="IPR001005">
    <property type="entry name" value="SANT/Myb"/>
</dbReference>
<keyword evidence="2" id="KW-0238">DNA-binding</keyword>
<dbReference type="SUPFAM" id="SSF46689">
    <property type="entry name" value="Homeodomain-like"/>
    <property type="match status" value="1"/>
</dbReference>
<dbReference type="Gene3D" id="1.10.10.60">
    <property type="entry name" value="Homeodomain-like"/>
    <property type="match status" value="2"/>
</dbReference>
<dbReference type="GO" id="GO:0042795">
    <property type="term" value="P:snRNA transcription by RNA polymerase II"/>
    <property type="evidence" value="ECO:0007669"/>
    <property type="project" value="TreeGrafter"/>
</dbReference>
<keyword evidence="4" id="KW-0539">Nucleus</keyword>
<comment type="caution">
    <text evidence="7">The sequence shown here is derived from an EMBL/GenBank/DDBJ whole genome shotgun (WGS) entry which is preliminary data.</text>
</comment>
<evidence type="ECO:0000256" key="2">
    <source>
        <dbReference type="ARBA" id="ARBA00023125"/>
    </source>
</evidence>
<protein>
    <submittedName>
        <fullName evidence="7">Myb-like DNA-binding domain containing protein</fullName>
    </submittedName>
</protein>
<evidence type="ECO:0000313" key="7">
    <source>
        <dbReference type="EMBL" id="OHT15437.1"/>
    </source>
</evidence>
<keyword evidence="3" id="KW-0804">Transcription</keyword>
<dbReference type="RefSeq" id="XP_068368573.1">
    <property type="nucleotide sequence ID" value="XM_068497565.1"/>
</dbReference>
<sequence>MNGRFNKFDFRNSTRIMNTKITDINNSSFIKEKFTRAMFSAAEDQLLIELHDKYGENWRKISELMPKRSTRQCKERYSHYLSPDISQTQWTIEEDTFLKNKVSEIGKRWKALESFFTGRTEINIRNRWNVLNRREKKELRNLLKKKKKYSIDSLNSNSFLCLEENYQSNPLVAQTNTASCMVNNIYTNSNINYVQYYPVGTRPKEVPEENEVLPDFFDKLDLYDINEDYFDCTALFY</sequence>
<gene>
    <name evidence="7" type="ORF">TRFO_14026</name>
</gene>
<keyword evidence="1" id="KW-0805">Transcription regulation</keyword>
<evidence type="ECO:0000256" key="1">
    <source>
        <dbReference type="ARBA" id="ARBA00023015"/>
    </source>
</evidence>
<dbReference type="PROSITE" id="PS50090">
    <property type="entry name" value="MYB_LIKE"/>
    <property type="match status" value="2"/>
</dbReference>
<dbReference type="CDD" id="cd00167">
    <property type="entry name" value="SANT"/>
    <property type="match status" value="2"/>
</dbReference>
<dbReference type="Pfam" id="PF13921">
    <property type="entry name" value="Myb_DNA-bind_6"/>
    <property type="match status" value="1"/>
</dbReference>
<reference evidence="7" key="1">
    <citation type="submission" date="2016-10" db="EMBL/GenBank/DDBJ databases">
        <authorList>
            <person name="Benchimol M."/>
            <person name="Almeida L.G."/>
            <person name="Vasconcelos A.T."/>
            <person name="Perreira-Neves A."/>
            <person name="Rosa I.A."/>
            <person name="Tasca T."/>
            <person name="Bogo M.R."/>
            <person name="de Souza W."/>
        </authorList>
    </citation>
    <scope>NUCLEOTIDE SEQUENCE [LARGE SCALE GENOMIC DNA]</scope>
    <source>
        <strain evidence="7">K</strain>
    </source>
</reference>
<dbReference type="AlphaFoldDB" id="A0A1J4L0N8"/>
<accession>A0A1J4L0N8</accession>
<evidence type="ECO:0000259" key="5">
    <source>
        <dbReference type="PROSITE" id="PS50090"/>
    </source>
</evidence>
<evidence type="ECO:0000259" key="6">
    <source>
        <dbReference type="PROSITE" id="PS51294"/>
    </source>
</evidence>
<dbReference type="SMART" id="SM00717">
    <property type="entry name" value="SANT"/>
    <property type="match status" value="2"/>
</dbReference>
<feature type="domain" description="HTH myb-type" evidence="6">
    <location>
        <begin position="31"/>
        <end position="85"/>
    </location>
</feature>
<dbReference type="OrthoDB" id="2143914at2759"/>
<dbReference type="VEuPathDB" id="TrichDB:TRFO_14026"/>
<dbReference type="InterPro" id="IPR017930">
    <property type="entry name" value="Myb_dom"/>
</dbReference>
<dbReference type="GO" id="GO:0042796">
    <property type="term" value="P:snRNA transcription by RNA polymerase III"/>
    <property type="evidence" value="ECO:0007669"/>
    <property type="project" value="TreeGrafter"/>
</dbReference>
<feature type="domain" description="HTH myb-type" evidence="6">
    <location>
        <begin position="90"/>
        <end position="136"/>
    </location>
</feature>
<name>A0A1J4L0N8_9EUKA</name>
<evidence type="ECO:0000313" key="8">
    <source>
        <dbReference type="Proteomes" id="UP000179807"/>
    </source>
</evidence>
<dbReference type="InterPro" id="IPR009057">
    <property type="entry name" value="Homeodomain-like_sf"/>
</dbReference>
<dbReference type="GeneID" id="94832269"/>
<dbReference type="InterPro" id="IPR051575">
    <property type="entry name" value="Myb-like_DNA-bd"/>
</dbReference>